<dbReference type="PANTHER" id="PTHR13947:SF37">
    <property type="entry name" value="LD18367P"/>
    <property type="match status" value="1"/>
</dbReference>
<keyword evidence="4" id="KW-1185">Reference proteome</keyword>
<evidence type="ECO:0000313" key="4">
    <source>
        <dbReference type="Proteomes" id="UP000051166"/>
    </source>
</evidence>
<evidence type="ECO:0000313" key="3">
    <source>
        <dbReference type="EMBL" id="KRL98814.1"/>
    </source>
</evidence>
<dbReference type="RefSeq" id="WP_156653498.1">
    <property type="nucleotide sequence ID" value="NZ_AZFQ01000036.1"/>
</dbReference>
<protein>
    <submittedName>
        <fullName evidence="3">Acetyltransferase</fullName>
    </submittedName>
</protein>
<dbReference type="PATRIC" id="fig|1423801.4.peg.636"/>
<dbReference type="Pfam" id="PF00583">
    <property type="entry name" value="Acetyltransf_1"/>
    <property type="match status" value="1"/>
</dbReference>
<evidence type="ECO:0000259" key="2">
    <source>
        <dbReference type="PROSITE" id="PS51186"/>
    </source>
</evidence>
<keyword evidence="1 3" id="KW-0808">Transferase</keyword>
<proteinExistence type="predicted"/>
<gene>
    <name evidence="3" type="ORF">FD50_GL000627</name>
</gene>
<sequence>MEIRELEIRIFKRPTPAHYQLLLTADPSKKIVAAYLERSTCFEARRGHELIGVFILLATRPETVELVNIAVAARFQGQGVGTHLVKAALQWAQHKGYQVVEIGTGTTSFQQLALYQKCGFRVVGVDPDFFTRNYQEPIIENKLRLRDMLRLRKYLA</sequence>
<dbReference type="EMBL" id="AZFQ01000036">
    <property type="protein sequence ID" value="KRL98814.1"/>
    <property type="molecule type" value="Genomic_DNA"/>
</dbReference>
<reference evidence="3 4" key="1">
    <citation type="journal article" date="2015" name="Genome Announc.">
        <title>Expanding the biotechnology potential of lactobacilli through comparative genomics of 213 strains and associated genera.</title>
        <authorList>
            <person name="Sun Z."/>
            <person name="Harris H.M."/>
            <person name="McCann A."/>
            <person name="Guo C."/>
            <person name="Argimon S."/>
            <person name="Zhang W."/>
            <person name="Yang X."/>
            <person name="Jeffery I.B."/>
            <person name="Cooney J.C."/>
            <person name="Kagawa T.F."/>
            <person name="Liu W."/>
            <person name="Song Y."/>
            <person name="Salvetti E."/>
            <person name="Wrobel A."/>
            <person name="Rasinkangas P."/>
            <person name="Parkhill J."/>
            <person name="Rea M.C."/>
            <person name="O'Sullivan O."/>
            <person name="Ritari J."/>
            <person name="Douillard F.P."/>
            <person name="Paul Ross R."/>
            <person name="Yang R."/>
            <person name="Briner A.E."/>
            <person name="Felis G.E."/>
            <person name="de Vos W.M."/>
            <person name="Barrangou R."/>
            <person name="Klaenhammer T.R."/>
            <person name="Caufield P.W."/>
            <person name="Cui Y."/>
            <person name="Zhang H."/>
            <person name="O'Toole P.W."/>
        </authorList>
    </citation>
    <scope>NUCLEOTIDE SEQUENCE [LARGE SCALE GENOMIC DNA]</scope>
    <source>
        <strain evidence="3 4">DSM 16230</strain>
    </source>
</reference>
<dbReference type="PROSITE" id="PS51186">
    <property type="entry name" value="GNAT"/>
    <property type="match status" value="1"/>
</dbReference>
<name>A0A0R1V040_9LACO</name>
<dbReference type="AlphaFoldDB" id="A0A0R1V040"/>
<dbReference type="InterPro" id="IPR050769">
    <property type="entry name" value="NAT_camello-type"/>
</dbReference>
<dbReference type="PANTHER" id="PTHR13947">
    <property type="entry name" value="GNAT FAMILY N-ACETYLTRANSFERASE"/>
    <property type="match status" value="1"/>
</dbReference>
<dbReference type="OrthoDB" id="162775at2"/>
<dbReference type="SUPFAM" id="SSF55729">
    <property type="entry name" value="Acyl-CoA N-acyltransferases (Nat)"/>
    <property type="match status" value="1"/>
</dbReference>
<dbReference type="PRINTS" id="PR01754">
    <property type="entry name" value="SACTRNSFRASE"/>
</dbReference>
<feature type="domain" description="N-acetyltransferase" evidence="2">
    <location>
        <begin position="1"/>
        <end position="156"/>
    </location>
</feature>
<dbReference type="GO" id="GO:0008080">
    <property type="term" value="F:N-acetyltransferase activity"/>
    <property type="evidence" value="ECO:0007669"/>
    <property type="project" value="InterPro"/>
</dbReference>
<dbReference type="Proteomes" id="UP000051166">
    <property type="component" value="Unassembled WGS sequence"/>
</dbReference>
<evidence type="ECO:0000256" key="1">
    <source>
        <dbReference type="ARBA" id="ARBA00022679"/>
    </source>
</evidence>
<dbReference type="CDD" id="cd04301">
    <property type="entry name" value="NAT_SF"/>
    <property type="match status" value="1"/>
</dbReference>
<dbReference type="InterPro" id="IPR008125">
    <property type="entry name" value="Streptothricin_AcTrfase"/>
</dbReference>
<comment type="caution">
    <text evidence="3">The sequence shown here is derived from an EMBL/GenBank/DDBJ whole genome shotgun (WGS) entry which is preliminary data.</text>
</comment>
<dbReference type="InterPro" id="IPR016181">
    <property type="entry name" value="Acyl_CoA_acyltransferase"/>
</dbReference>
<dbReference type="Gene3D" id="3.40.630.30">
    <property type="match status" value="1"/>
</dbReference>
<dbReference type="InterPro" id="IPR000182">
    <property type="entry name" value="GNAT_dom"/>
</dbReference>
<dbReference type="STRING" id="1423801.FD50_GL000627"/>
<organism evidence="3 4">
    <name type="scientific">Liquorilactobacillus satsumensis DSM 16230 = JCM 12392</name>
    <dbReference type="NCBI Taxonomy" id="1423801"/>
    <lineage>
        <taxon>Bacteria</taxon>
        <taxon>Bacillati</taxon>
        <taxon>Bacillota</taxon>
        <taxon>Bacilli</taxon>
        <taxon>Lactobacillales</taxon>
        <taxon>Lactobacillaceae</taxon>
        <taxon>Liquorilactobacillus</taxon>
    </lineage>
</organism>
<accession>A0A0R1V040</accession>
<dbReference type="GeneID" id="98308052"/>